<evidence type="ECO:0000313" key="9">
    <source>
        <dbReference type="Proteomes" id="UP000560658"/>
    </source>
</evidence>
<evidence type="ECO:0000259" key="7">
    <source>
        <dbReference type="Pfam" id="PF15495"/>
    </source>
</evidence>
<dbReference type="NCBIfam" id="NF038041">
    <property type="entry name" value="fim_Mfa1_fam"/>
    <property type="match status" value="1"/>
</dbReference>
<accession>A0A840DCR6</accession>
<evidence type="ECO:0000256" key="3">
    <source>
        <dbReference type="ARBA" id="ARBA00022729"/>
    </source>
</evidence>
<gene>
    <name evidence="8" type="ORF">GGR06_004270</name>
</gene>
<feature type="domain" description="Major fimbrial subunit protein N-terminal" evidence="6">
    <location>
        <begin position="42"/>
        <end position="182"/>
    </location>
</feature>
<evidence type="ECO:0000256" key="4">
    <source>
        <dbReference type="ARBA" id="ARBA00023263"/>
    </source>
</evidence>
<comment type="subcellular location">
    <subcellularLocation>
        <location evidence="1">Fimbrium</location>
    </subcellularLocation>
</comment>
<protein>
    <recommendedName>
        <fullName evidence="10">Fimbrial subunit protein C-terminal domain-containing protein</fullName>
    </recommendedName>
</protein>
<evidence type="ECO:0000313" key="8">
    <source>
        <dbReference type="EMBL" id="MBB4046435.1"/>
    </source>
</evidence>
<name>A0A840DCR6_9BACE</name>
<feature type="signal peptide" evidence="5">
    <location>
        <begin position="1"/>
        <end position="25"/>
    </location>
</feature>
<evidence type="ECO:0000259" key="6">
    <source>
        <dbReference type="Pfam" id="PF06321"/>
    </source>
</evidence>
<dbReference type="Pfam" id="PF06321">
    <property type="entry name" value="P_gingi_FimA"/>
    <property type="match status" value="1"/>
</dbReference>
<feature type="domain" description="Minor fimbrium subunit Mfa1 C-terminal" evidence="7">
    <location>
        <begin position="351"/>
        <end position="418"/>
    </location>
</feature>
<dbReference type="PROSITE" id="PS51257">
    <property type="entry name" value="PROKAR_LIPOPROTEIN"/>
    <property type="match status" value="1"/>
</dbReference>
<dbReference type="Gene3D" id="2.60.40.2580">
    <property type="match status" value="1"/>
</dbReference>
<evidence type="ECO:0000256" key="5">
    <source>
        <dbReference type="SAM" id="SignalP"/>
    </source>
</evidence>
<dbReference type="GO" id="GO:0009418">
    <property type="term" value="C:pilus shaft"/>
    <property type="evidence" value="ECO:0007669"/>
    <property type="project" value="InterPro"/>
</dbReference>
<keyword evidence="9" id="KW-1185">Reference proteome</keyword>
<dbReference type="Pfam" id="PF15495">
    <property type="entry name" value="Fimbrillin_C"/>
    <property type="match status" value="1"/>
</dbReference>
<evidence type="ECO:0000256" key="1">
    <source>
        <dbReference type="ARBA" id="ARBA00004561"/>
    </source>
</evidence>
<comment type="caution">
    <text evidence="8">The sequence shown here is derived from an EMBL/GenBank/DDBJ whole genome shotgun (WGS) entry which is preliminary data.</text>
</comment>
<dbReference type="Gene3D" id="2.60.40.3690">
    <property type="match status" value="2"/>
</dbReference>
<dbReference type="RefSeq" id="WP_183209658.1">
    <property type="nucleotide sequence ID" value="NZ_JACIER010000037.1"/>
</dbReference>
<proteinExistence type="inferred from homology"/>
<keyword evidence="4" id="KW-0281">Fimbrium</keyword>
<reference evidence="8" key="1">
    <citation type="submission" date="2020-08" db="EMBL/GenBank/DDBJ databases">
        <title>Genomic Encyclopedia of Type Strains, Phase IV (KMG-IV): sequencing the most valuable type-strain genomes for metagenomic binning, comparative biology and taxonomic classification.</title>
        <authorList>
            <person name="Goeker M."/>
        </authorList>
    </citation>
    <scope>NUCLEOTIDE SEQUENCE [LARGE SCALE GENOMIC DNA]</scope>
    <source>
        <strain evidence="8">DSM 105720</strain>
    </source>
</reference>
<dbReference type="Proteomes" id="UP000560658">
    <property type="component" value="Unassembled WGS sequence"/>
</dbReference>
<dbReference type="InterPro" id="IPR029140">
    <property type="entry name" value="Mfa1_C"/>
</dbReference>
<sequence length="428" mass="46112">MKAKFKYVMLMAAALTMGLSGCSNESDVVDDTSKEGVKTYASIKFSSPTTYATQEGTAEESKINTVDVFIYNVGGFLKDYKQFTNFSDAGSGVWKTDELMETTSGAKQIYVGINLPDEIRTSLSETNKTLAALTSVAHTITVAQIATDNKFVMGSDVTPATFTPWDGVTGSMPASNAITVDVKRFVAKFTVEEKANLALTNVDGGTLSNLRFALGQVNLSTYAAQKKVGTTIEDPNYTEPAIPGDGLSSTLVDNDYSDVNDAGSFLAVKYAPENTNDNVIAGNLTYVSVSAKFAPANVFTGTTGNWTVTPHGTIGDFWCIKTTTGNLYFKSVTEATDYATELGLNVGDVVKYTAGTCYYTVYVNKAKNYDIFRNDFYQVIIDEIMGLGDKEEGPTVPTNPVDLATKIKVEVKVAPWNLVGENVNLIPQ</sequence>
<feature type="chain" id="PRO_5032285551" description="Fimbrial subunit protein C-terminal domain-containing protein" evidence="5">
    <location>
        <begin position="26"/>
        <end position="428"/>
    </location>
</feature>
<keyword evidence="3 5" id="KW-0732">Signal</keyword>
<dbReference type="InterPro" id="IPR047786">
    <property type="entry name" value="Mfa1_fim"/>
</dbReference>
<organism evidence="8 9">
    <name type="scientific">Bacteroides reticulotermitis</name>
    <dbReference type="NCBI Taxonomy" id="1133319"/>
    <lineage>
        <taxon>Bacteria</taxon>
        <taxon>Pseudomonadati</taxon>
        <taxon>Bacteroidota</taxon>
        <taxon>Bacteroidia</taxon>
        <taxon>Bacteroidales</taxon>
        <taxon>Bacteroidaceae</taxon>
        <taxon>Bacteroides</taxon>
    </lineage>
</organism>
<comment type="similarity">
    <text evidence="2">Belongs to the bacteroidetes fimbrillin superfamily. FimA/Mfa1 family.</text>
</comment>
<dbReference type="EMBL" id="JACIER010000037">
    <property type="protein sequence ID" value="MBB4046435.1"/>
    <property type="molecule type" value="Genomic_DNA"/>
</dbReference>
<dbReference type="InterPro" id="IPR029141">
    <property type="entry name" value="FimA_N"/>
</dbReference>
<evidence type="ECO:0008006" key="10">
    <source>
        <dbReference type="Google" id="ProtNLM"/>
    </source>
</evidence>
<dbReference type="AlphaFoldDB" id="A0A840DCR6"/>
<evidence type="ECO:0000256" key="2">
    <source>
        <dbReference type="ARBA" id="ARBA00006011"/>
    </source>
</evidence>